<dbReference type="PANTHER" id="PTHR34148">
    <property type="entry name" value="ADENOSYLCOBINAMIDE-GDP RIBAZOLETRANSFERASE"/>
    <property type="match status" value="1"/>
</dbReference>
<protein>
    <recommendedName>
        <fullName evidence="6 19">Adenosylcobinamide-GDP ribazoletransferase</fullName>
        <ecNumber evidence="5 19">2.7.8.26</ecNumber>
    </recommendedName>
    <alternativeName>
        <fullName evidence="16 19">Cobalamin synthase</fullName>
    </alternativeName>
    <alternativeName>
        <fullName evidence="15 19">Cobalamin-5'-phosphate synthase</fullName>
    </alternativeName>
</protein>
<keyword evidence="9 19" id="KW-0808">Transferase</keyword>
<comment type="cofactor">
    <cofactor evidence="1 19">
        <name>Mg(2+)</name>
        <dbReference type="ChEBI" id="CHEBI:18420"/>
    </cofactor>
</comment>
<proteinExistence type="inferred from homology"/>
<dbReference type="NCBIfam" id="TIGR00317">
    <property type="entry name" value="cobS"/>
    <property type="match status" value="1"/>
</dbReference>
<evidence type="ECO:0000256" key="5">
    <source>
        <dbReference type="ARBA" id="ARBA00013200"/>
    </source>
</evidence>
<dbReference type="EMBL" id="BDQX01000230">
    <property type="protein sequence ID" value="GBG09406.1"/>
    <property type="molecule type" value="Genomic_DNA"/>
</dbReference>
<feature type="transmembrane region" description="Helical" evidence="19">
    <location>
        <begin position="141"/>
        <end position="168"/>
    </location>
</feature>
<feature type="transmembrane region" description="Helical" evidence="19">
    <location>
        <begin position="12"/>
        <end position="29"/>
    </location>
</feature>
<feature type="transmembrane region" description="Helical" evidence="19">
    <location>
        <begin position="189"/>
        <end position="208"/>
    </location>
</feature>
<evidence type="ECO:0000256" key="19">
    <source>
        <dbReference type="HAMAP-Rule" id="MF_00719"/>
    </source>
</evidence>
<comment type="catalytic activity">
    <reaction evidence="18 19">
        <text>alpha-ribazole 5'-phosphate + adenosylcob(III)inamide-GDP = adenosylcob(III)alamin 5'-phosphate + GMP + H(+)</text>
        <dbReference type="Rhea" id="RHEA:23560"/>
        <dbReference type="ChEBI" id="CHEBI:15378"/>
        <dbReference type="ChEBI" id="CHEBI:57918"/>
        <dbReference type="ChEBI" id="CHEBI:58115"/>
        <dbReference type="ChEBI" id="CHEBI:60487"/>
        <dbReference type="ChEBI" id="CHEBI:60493"/>
        <dbReference type="EC" id="2.7.8.26"/>
    </reaction>
</comment>
<dbReference type="RefSeq" id="WP_108994146.1">
    <property type="nucleotide sequence ID" value="NZ_BDQX01000230.1"/>
</dbReference>
<evidence type="ECO:0000256" key="11">
    <source>
        <dbReference type="ARBA" id="ARBA00022842"/>
    </source>
</evidence>
<comment type="subcellular location">
    <subcellularLocation>
        <location evidence="2 19">Cell membrane</location>
        <topology evidence="2 19">Multi-pass membrane protein</topology>
    </subcellularLocation>
</comment>
<evidence type="ECO:0000313" key="21">
    <source>
        <dbReference type="Proteomes" id="UP000245202"/>
    </source>
</evidence>
<evidence type="ECO:0000256" key="2">
    <source>
        <dbReference type="ARBA" id="ARBA00004651"/>
    </source>
</evidence>
<evidence type="ECO:0000256" key="8">
    <source>
        <dbReference type="ARBA" id="ARBA00022573"/>
    </source>
</evidence>
<dbReference type="Proteomes" id="UP000245202">
    <property type="component" value="Unassembled WGS sequence"/>
</dbReference>
<comment type="similarity">
    <text evidence="4 19">Belongs to the CobS family.</text>
</comment>
<dbReference type="AlphaFoldDB" id="A0A2R5ERS6"/>
<keyword evidence="12 19" id="KW-1133">Transmembrane helix</keyword>
<comment type="catalytic activity">
    <reaction evidence="17 19">
        <text>alpha-ribazole + adenosylcob(III)inamide-GDP = adenosylcob(III)alamin + GMP + H(+)</text>
        <dbReference type="Rhea" id="RHEA:16049"/>
        <dbReference type="ChEBI" id="CHEBI:10329"/>
        <dbReference type="ChEBI" id="CHEBI:15378"/>
        <dbReference type="ChEBI" id="CHEBI:18408"/>
        <dbReference type="ChEBI" id="CHEBI:58115"/>
        <dbReference type="ChEBI" id="CHEBI:60487"/>
        <dbReference type="EC" id="2.7.8.26"/>
    </reaction>
</comment>
<evidence type="ECO:0000256" key="3">
    <source>
        <dbReference type="ARBA" id="ARBA00004663"/>
    </source>
</evidence>
<dbReference type="EC" id="2.7.8.26" evidence="5 19"/>
<evidence type="ECO:0000256" key="1">
    <source>
        <dbReference type="ARBA" id="ARBA00001946"/>
    </source>
</evidence>
<keyword evidence="21" id="KW-1185">Reference proteome</keyword>
<dbReference type="GO" id="GO:0005886">
    <property type="term" value="C:plasma membrane"/>
    <property type="evidence" value="ECO:0007669"/>
    <property type="project" value="UniProtKB-SubCell"/>
</dbReference>
<dbReference type="Pfam" id="PF02654">
    <property type="entry name" value="CobS"/>
    <property type="match status" value="1"/>
</dbReference>
<feature type="transmembrane region" description="Helical" evidence="19">
    <location>
        <begin position="115"/>
        <end position="135"/>
    </location>
</feature>
<evidence type="ECO:0000256" key="7">
    <source>
        <dbReference type="ARBA" id="ARBA00022475"/>
    </source>
</evidence>
<dbReference type="InterPro" id="IPR003805">
    <property type="entry name" value="CobS"/>
</dbReference>
<evidence type="ECO:0000256" key="16">
    <source>
        <dbReference type="ARBA" id="ARBA00032853"/>
    </source>
</evidence>
<gene>
    <name evidence="19" type="primary">cobS</name>
    <name evidence="20" type="ORF">PAT3040_04051</name>
</gene>
<dbReference type="GO" id="GO:0009236">
    <property type="term" value="P:cobalamin biosynthetic process"/>
    <property type="evidence" value="ECO:0007669"/>
    <property type="project" value="UniProtKB-UniRule"/>
</dbReference>
<feature type="transmembrane region" description="Helical" evidence="19">
    <location>
        <begin position="214"/>
        <end position="236"/>
    </location>
</feature>
<keyword evidence="13 19" id="KW-0472">Membrane</keyword>
<sequence length="270" mass="28972">MVRRSLKEEWFAAIAAIQFLTRLPIPVVVPFEPRVLARSVAYFPLAGLAIGVLTAGLAWLLSFVLPLWPASILTLAVWLGLSGGLHLDGWMDTADGVLSHRSRERMLDIMKDSRVGAMGAAAAILLLMLKASLLVELMGYGITALLPALIAASCYGRTAMALAIVGWPPARKTEGLGPLFNGVNKRWTAVNYVLSVVFCYIILNVNGVNEINSLSISIVASLFMSLIVWGFGGWLARKLGGLTGDTYGAINEAVEAAILLLAVIGVRLWL</sequence>
<evidence type="ECO:0000256" key="4">
    <source>
        <dbReference type="ARBA" id="ARBA00010561"/>
    </source>
</evidence>
<evidence type="ECO:0000256" key="17">
    <source>
        <dbReference type="ARBA" id="ARBA00048623"/>
    </source>
</evidence>
<keyword evidence="7 19" id="KW-1003">Cell membrane</keyword>
<comment type="function">
    <text evidence="14 19">Joins adenosylcobinamide-GDP and alpha-ribazole to generate adenosylcobalamin (Ado-cobalamin). Also synthesizes adenosylcobalamin 5'-phosphate from adenosylcobinamide-GDP and alpha-ribazole 5'-phosphate.</text>
</comment>
<accession>A0A2R5ERS6</accession>
<evidence type="ECO:0000256" key="15">
    <source>
        <dbReference type="ARBA" id="ARBA00032605"/>
    </source>
</evidence>
<feature type="transmembrane region" description="Helical" evidence="19">
    <location>
        <begin position="248"/>
        <end position="269"/>
    </location>
</feature>
<name>A0A2R5ERS6_9BACL</name>
<evidence type="ECO:0000256" key="14">
    <source>
        <dbReference type="ARBA" id="ARBA00025228"/>
    </source>
</evidence>
<dbReference type="GO" id="GO:0051073">
    <property type="term" value="F:adenosylcobinamide-GDP ribazoletransferase activity"/>
    <property type="evidence" value="ECO:0007669"/>
    <property type="project" value="UniProtKB-UniRule"/>
</dbReference>
<comment type="caution">
    <text evidence="20">The sequence shown here is derived from an EMBL/GenBank/DDBJ whole genome shotgun (WGS) entry which is preliminary data.</text>
</comment>
<evidence type="ECO:0000256" key="6">
    <source>
        <dbReference type="ARBA" id="ARBA00015850"/>
    </source>
</evidence>
<comment type="pathway">
    <text evidence="3 19">Cofactor biosynthesis; adenosylcobalamin biosynthesis; adenosylcobalamin from cob(II)yrinate a,c-diamide: step 7/7.</text>
</comment>
<dbReference type="GO" id="GO:0008818">
    <property type="term" value="F:cobalamin 5'-phosphate synthase activity"/>
    <property type="evidence" value="ECO:0007669"/>
    <property type="project" value="UniProtKB-UniRule"/>
</dbReference>
<organism evidence="20 21">
    <name type="scientific">Paenibacillus agaridevorans</name>
    <dbReference type="NCBI Taxonomy" id="171404"/>
    <lineage>
        <taxon>Bacteria</taxon>
        <taxon>Bacillati</taxon>
        <taxon>Bacillota</taxon>
        <taxon>Bacilli</taxon>
        <taxon>Bacillales</taxon>
        <taxon>Paenibacillaceae</taxon>
        <taxon>Paenibacillus</taxon>
    </lineage>
</organism>
<dbReference type="HAMAP" id="MF_00719">
    <property type="entry name" value="CobS"/>
    <property type="match status" value="1"/>
</dbReference>
<dbReference type="UniPathway" id="UPA00148">
    <property type="reaction ID" value="UER00238"/>
</dbReference>
<dbReference type="PANTHER" id="PTHR34148:SF1">
    <property type="entry name" value="ADENOSYLCOBINAMIDE-GDP RIBAZOLETRANSFERASE"/>
    <property type="match status" value="1"/>
</dbReference>
<keyword evidence="10 19" id="KW-0812">Transmembrane</keyword>
<feature type="transmembrane region" description="Helical" evidence="19">
    <location>
        <begin position="67"/>
        <end position="87"/>
    </location>
</feature>
<reference evidence="20 21" key="1">
    <citation type="submission" date="2017-08" db="EMBL/GenBank/DDBJ databases">
        <title>Substantial Increase in Enzyme Production by Combined Drug-Resistance Mutations in Paenibacillus agaridevorans.</title>
        <authorList>
            <person name="Tanaka Y."/>
            <person name="Funane K."/>
            <person name="Hosaka T."/>
            <person name="Shiwa Y."/>
            <person name="Fujita N."/>
            <person name="Miyazaki T."/>
            <person name="Yoshikawa H."/>
            <person name="Murakami K."/>
            <person name="Kasahara K."/>
            <person name="Inaoka T."/>
            <person name="Hiraga Y."/>
            <person name="Ochi K."/>
        </authorList>
    </citation>
    <scope>NUCLEOTIDE SEQUENCE [LARGE SCALE GENOMIC DNA]</scope>
    <source>
        <strain evidence="20 21">T-3040</strain>
    </source>
</reference>
<evidence type="ECO:0000256" key="12">
    <source>
        <dbReference type="ARBA" id="ARBA00022989"/>
    </source>
</evidence>
<evidence type="ECO:0000256" key="13">
    <source>
        <dbReference type="ARBA" id="ARBA00023136"/>
    </source>
</evidence>
<keyword evidence="8 19" id="KW-0169">Cobalamin biosynthesis</keyword>
<evidence type="ECO:0000256" key="10">
    <source>
        <dbReference type="ARBA" id="ARBA00022692"/>
    </source>
</evidence>
<feature type="transmembrane region" description="Helical" evidence="19">
    <location>
        <begin position="41"/>
        <end position="61"/>
    </location>
</feature>
<evidence type="ECO:0000256" key="9">
    <source>
        <dbReference type="ARBA" id="ARBA00022679"/>
    </source>
</evidence>
<evidence type="ECO:0000256" key="18">
    <source>
        <dbReference type="ARBA" id="ARBA00049504"/>
    </source>
</evidence>
<evidence type="ECO:0000313" key="20">
    <source>
        <dbReference type="EMBL" id="GBG09406.1"/>
    </source>
</evidence>
<keyword evidence="11 19" id="KW-0460">Magnesium</keyword>